<evidence type="ECO:0000313" key="8">
    <source>
        <dbReference type="EMBL" id="BAF76085.1"/>
    </source>
</evidence>
<evidence type="ECO:0000313" key="9">
    <source>
        <dbReference type="Proteomes" id="UP000167585"/>
    </source>
</evidence>
<comment type="function">
    <text evidence="6">Self-assembles to form an icosahedral capsid.</text>
</comment>
<evidence type="ECO:0000256" key="2">
    <source>
        <dbReference type="ARBA" id="ARBA00006131"/>
    </source>
</evidence>
<keyword evidence="9" id="KW-1185">Reference proteome</keyword>
<accession>A7VLW4</accession>
<protein>
    <recommendedName>
        <fullName evidence="6">Capsid protein</fullName>
    </recommendedName>
</protein>
<comment type="similarity">
    <text evidence="2 6">Belongs to the anelloviridae capsid protein family.</text>
</comment>
<dbReference type="KEGG" id="vg:37616683"/>
<dbReference type="InterPro" id="IPR004219">
    <property type="entry name" value="TTvirus_Unk"/>
</dbReference>
<evidence type="ECO:0000256" key="5">
    <source>
        <dbReference type="ARBA" id="ARBA00022844"/>
    </source>
</evidence>
<dbReference type="EMBL" id="AB303554">
    <property type="protein sequence ID" value="BAF76085.1"/>
    <property type="molecule type" value="Genomic_DNA"/>
</dbReference>
<dbReference type="GO" id="GO:0039615">
    <property type="term" value="C:T=1 icosahedral viral capsid"/>
    <property type="evidence" value="ECO:0007669"/>
    <property type="project" value="UniProtKB-UniRule"/>
</dbReference>
<dbReference type="Proteomes" id="UP000167585">
    <property type="component" value="Segment"/>
</dbReference>
<dbReference type="RefSeq" id="YP_009505766.1">
    <property type="nucleotide sequence ID" value="NC_038354.1"/>
</dbReference>
<keyword evidence="4 6" id="KW-0167">Capsid protein</keyword>
<name>A7VLW4_9VIRU</name>
<dbReference type="Pfam" id="PF02956">
    <property type="entry name" value="TT_ORF1"/>
    <property type="match status" value="1"/>
</dbReference>
<keyword evidence="5 6" id="KW-0946">Virion</keyword>
<evidence type="ECO:0000256" key="4">
    <source>
        <dbReference type="ARBA" id="ARBA00022561"/>
    </source>
</evidence>
<organism evidence="8 9">
    <name type="scientific">Torque teno midi virus 7</name>
    <dbReference type="NCBI Taxonomy" id="2065048"/>
    <lineage>
        <taxon>Viruses</taxon>
        <taxon>Monodnaviria</taxon>
        <taxon>Shotokuvirae</taxon>
        <taxon>Commensaviricota</taxon>
        <taxon>Cardeaviricetes</taxon>
        <taxon>Sanitavirales</taxon>
        <taxon>Anelloviridae</taxon>
        <taxon>Gammatorquevirus</taxon>
        <taxon>Gammatorquevirus homidi7</taxon>
    </lineage>
</organism>
<sequence length="664" mass="78411">MPFWWNRRRKNWWGYKYKTRKYRRRRWPRRRRQTLYRRRRPTRTNRRRRRRHRKVKRKRKTLTVKQWQPESIRKCKIIGLEPQLLGAEGSQIDCFTVVKTDYVPAKLPWGGGFSLQNYTLKYLYSEYTYHNNIWTSSNNQKDLCRYTGGYIKLFRHETQDFIISYDLQPPHELSKYTFPSCHPHQMLLQKRHKILLSKQSNPNGKLYKKIKFKPPKQMINKWLFTKNFTPASLIVLKTAVCNFSHANLSGKNQNMLVSLISLNLSFYKNPAWAQALTASGYKPYDNIPSDLPFVVKQANKEVQKYMKPQATTDYSTSISYDDGWFGPLFLSAIKIGKIEQATATHQIIQARYNPNIDSGVGNQIYCASTHAYSWAPPSKDKQLLIEGMPLWLGLFGYYSFVRSVKSEDFMKAHVICIKSPALYCYPEIGSCDTYVFIDPEFISGKRPYEQLITSQQKRLWYPDMSWQKKTMNTLVEAGPYVPKLSDETFSNWELNSRYCFYFKWGGPYTDEPEIANPEMLPTYDVPDTVQKTIQIVNPEKQSPETIIHPWDYRRGLIKEKALKRMCSNISTDTEFQPVAETTPKKKPRLRATLPNPEEETQEVQKCLLSLCEESTYQEEEETNLQQLIKQQKYQQQKLKYNMVKLLIDLKEKQRILQQQTGLLD</sequence>
<keyword evidence="3 6" id="KW-1140">T=1 icosahedral capsid protein</keyword>
<evidence type="ECO:0000256" key="1">
    <source>
        <dbReference type="ARBA" id="ARBA00004328"/>
    </source>
</evidence>
<evidence type="ECO:0000256" key="6">
    <source>
        <dbReference type="RuleBase" id="RU361230"/>
    </source>
</evidence>
<proteinExistence type="inferred from homology"/>
<evidence type="ECO:0000256" key="3">
    <source>
        <dbReference type="ARBA" id="ARBA00022431"/>
    </source>
</evidence>
<reference evidence="8 9" key="1">
    <citation type="journal article" date="2007" name="Arch. Virol.">
        <title>Analysis of the entire genomes of fifteen torque teno midi virus variants classifiable into a third group of genus Anellovirus.</title>
        <authorList>
            <person name="Ninomiya M."/>
            <person name="Takahashi M."/>
            <person name="Shimosegawa T."/>
            <person name="Okamoto H."/>
        </authorList>
    </citation>
    <scope>NUCLEOTIDE SEQUENCE [LARGE SCALE GENOMIC DNA]</scope>
    <source>
        <strain evidence="8">MDJHem3-2</strain>
    </source>
</reference>
<comment type="subcellular location">
    <subcellularLocation>
        <location evidence="1 6">Virion</location>
    </subcellularLocation>
</comment>
<dbReference type="GeneID" id="37616683"/>
<feature type="region of interest" description="Disordered" evidence="7">
    <location>
        <begin position="33"/>
        <end position="60"/>
    </location>
</feature>
<evidence type="ECO:0000256" key="7">
    <source>
        <dbReference type="SAM" id="MobiDB-lite"/>
    </source>
</evidence>